<dbReference type="EMBL" id="CAJVPI010005823">
    <property type="protein sequence ID" value="CAG8675791.1"/>
    <property type="molecule type" value="Genomic_DNA"/>
</dbReference>
<name>A0A9N9EIQ5_9GLOM</name>
<dbReference type="OrthoDB" id="2420068at2759"/>
<sequence>MLKIRTSGSDLPNQKKSQTEIPNKASDKRRGRIDLTRARRGLKAEDPLSDSE</sequence>
<protein>
    <submittedName>
        <fullName evidence="2">2561_t:CDS:1</fullName>
    </submittedName>
</protein>
<accession>A0A9N9EIQ5</accession>
<dbReference type="Proteomes" id="UP000789739">
    <property type="component" value="Unassembled WGS sequence"/>
</dbReference>
<feature type="compositionally biased region" description="Basic and acidic residues" evidence="1">
    <location>
        <begin position="25"/>
        <end position="46"/>
    </location>
</feature>
<feature type="region of interest" description="Disordered" evidence="1">
    <location>
        <begin position="1"/>
        <end position="52"/>
    </location>
</feature>
<proteinExistence type="predicted"/>
<feature type="compositionally biased region" description="Polar residues" evidence="1">
    <location>
        <begin position="1"/>
        <end position="21"/>
    </location>
</feature>
<gene>
    <name evidence="2" type="ORF">PBRASI_LOCUS11540</name>
</gene>
<dbReference type="AlphaFoldDB" id="A0A9N9EIQ5"/>
<evidence type="ECO:0000313" key="2">
    <source>
        <dbReference type="EMBL" id="CAG8675791.1"/>
    </source>
</evidence>
<keyword evidence="3" id="KW-1185">Reference proteome</keyword>
<evidence type="ECO:0000256" key="1">
    <source>
        <dbReference type="SAM" id="MobiDB-lite"/>
    </source>
</evidence>
<comment type="caution">
    <text evidence="2">The sequence shown here is derived from an EMBL/GenBank/DDBJ whole genome shotgun (WGS) entry which is preliminary data.</text>
</comment>
<evidence type="ECO:0000313" key="3">
    <source>
        <dbReference type="Proteomes" id="UP000789739"/>
    </source>
</evidence>
<organism evidence="2 3">
    <name type="scientific">Paraglomus brasilianum</name>
    <dbReference type="NCBI Taxonomy" id="144538"/>
    <lineage>
        <taxon>Eukaryota</taxon>
        <taxon>Fungi</taxon>
        <taxon>Fungi incertae sedis</taxon>
        <taxon>Mucoromycota</taxon>
        <taxon>Glomeromycotina</taxon>
        <taxon>Glomeromycetes</taxon>
        <taxon>Paraglomerales</taxon>
        <taxon>Paraglomeraceae</taxon>
        <taxon>Paraglomus</taxon>
    </lineage>
</organism>
<reference evidence="2" key="1">
    <citation type="submission" date="2021-06" db="EMBL/GenBank/DDBJ databases">
        <authorList>
            <person name="Kallberg Y."/>
            <person name="Tangrot J."/>
            <person name="Rosling A."/>
        </authorList>
    </citation>
    <scope>NUCLEOTIDE SEQUENCE</scope>
    <source>
        <strain evidence="2">BR232B</strain>
    </source>
</reference>